<keyword evidence="7 9" id="KW-0472">Membrane</keyword>
<evidence type="ECO:0000256" key="2">
    <source>
        <dbReference type="ARBA" id="ARBA00007935"/>
    </source>
</evidence>
<keyword evidence="3" id="KW-0813">Transport</keyword>
<feature type="transmembrane region" description="Helical" evidence="9">
    <location>
        <begin position="38"/>
        <end position="60"/>
    </location>
</feature>
<dbReference type="InterPro" id="IPR000522">
    <property type="entry name" value="ABC_transptr_permease_BtuC"/>
</dbReference>
<evidence type="ECO:0000256" key="6">
    <source>
        <dbReference type="ARBA" id="ARBA00022989"/>
    </source>
</evidence>
<organism evidence="10 11">
    <name type="scientific">Streptomyces albiaxialis</name>
    <dbReference type="NCBI Taxonomy" id="329523"/>
    <lineage>
        <taxon>Bacteria</taxon>
        <taxon>Bacillati</taxon>
        <taxon>Actinomycetota</taxon>
        <taxon>Actinomycetes</taxon>
        <taxon>Kitasatosporales</taxon>
        <taxon>Streptomycetaceae</taxon>
        <taxon>Streptomyces</taxon>
    </lineage>
</organism>
<evidence type="ECO:0000256" key="9">
    <source>
        <dbReference type="SAM" id="Phobius"/>
    </source>
</evidence>
<dbReference type="PANTHER" id="PTHR30472">
    <property type="entry name" value="FERRIC ENTEROBACTIN TRANSPORT SYSTEM PERMEASE PROTEIN"/>
    <property type="match status" value="1"/>
</dbReference>
<dbReference type="Pfam" id="PF01032">
    <property type="entry name" value="FecCD"/>
    <property type="match status" value="1"/>
</dbReference>
<dbReference type="CDD" id="cd06550">
    <property type="entry name" value="TM_ABC_iron-siderophores_like"/>
    <property type="match status" value="1"/>
</dbReference>
<gene>
    <name evidence="10" type="ORF">GCM10009801_20230</name>
</gene>
<evidence type="ECO:0000256" key="5">
    <source>
        <dbReference type="ARBA" id="ARBA00022692"/>
    </source>
</evidence>
<sequence length="362" mass="36249">MTRSGIRERTPEAAPPPDADGAAAPSRRPARERARTRVGWLGGAVGVLAVLVLVSLAFGARDVPWSDVWAALGGADSTLGEAAASKRIPRTVLALLIGAALGLAGAVMQGVTRNPLADPGVLGVNMGASLAVVVAVAYFGLTSPTGYIWTAMTGAALTAGFVYAVGSLGRGGATPLKLALAGAAISAASASLVTAVVLPRNDIAGGFRLWQIGGVGGASFERTGQVAPFLAAGFALCLLSARGLNSLALGDEVAAGIGERVAVVRGVAALGAVVLCGAATAVAGPIGFVGLVVPHTCRLLVGVDHRWLLPFSALLGASLLTAADVIGRVVARPAEVDVGIVTALLGAPFFIWIVRKQKVRAL</sequence>
<feature type="transmembrane region" description="Helical" evidence="9">
    <location>
        <begin position="262"/>
        <end position="287"/>
    </location>
</feature>
<feature type="transmembrane region" description="Helical" evidence="9">
    <location>
        <begin position="307"/>
        <end position="326"/>
    </location>
</feature>
<comment type="similarity">
    <text evidence="2">Belongs to the binding-protein-dependent transport system permease family. FecCD subfamily.</text>
</comment>
<evidence type="ECO:0000256" key="3">
    <source>
        <dbReference type="ARBA" id="ARBA00022448"/>
    </source>
</evidence>
<proteinExistence type="inferred from homology"/>
<comment type="caution">
    <text evidence="10">The sequence shown here is derived from an EMBL/GenBank/DDBJ whole genome shotgun (WGS) entry which is preliminary data.</text>
</comment>
<keyword evidence="11" id="KW-1185">Reference proteome</keyword>
<evidence type="ECO:0000256" key="4">
    <source>
        <dbReference type="ARBA" id="ARBA00022475"/>
    </source>
</evidence>
<feature type="transmembrane region" description="Helical" evidence="9">
    <location>
        <begin position="120"/>
        <end position="141"/>
    </location>
</feature>
<keyword evidence="6 9" id="KW-1133">Transmembrane helix</keyword>
<evidence type="ECO:0000256" key="1">
    <source>
        <dbReference type="ARBA" id="ARBA00004651"/>
    </source>
</evidence>
<dbReference type="SUPFAM" id="SSF81345">
    <property type="entry name" value="ABC transporter involved in vitamin B12 uptake, BtuC"/>
    <property type="match status" value="1"/>
</dbReference>
<dbReference type="EMBL" id="BAAAPE010000005">
    <property type="protein sequence ID" value="GAA2069935.1"/>
    <property type="molecule type" value="Genomic_DNA"/>
</dbReference>
<dbReference type="Gene3D" id="1.10.3470.10">
    <property type="entry name" value="ABC transporter involved in vitamin B12 uptake, BtuC"/>
    <property type="match status" value="1"/>
</dbReference>
<evidence type="ECO:0000313" key="10">
    <source>
        <dbReference type="EMBL" id="GAA2069935.1"/>
    </source>
</evidence>
<name>A0ABP5HDZ4_9ACTN</name>
<keyword evidence="5 9" id="KW-0812">Transmembrane</keyword>
<evidence type="ECO:0000313" key="11">
    <source>
        <dbReference type="Proteomes" id="UP001500016"/>
    </source>
</evidence>
<dbReference type="PANTHER" id="PTHR30472:SF1">
    <property type="entry name" value="FE(3+) DICITRATE TRANSPORT SYSTEM PERMEASE PROTEIN FECC-RELATED"/>
    <property type="match status" value="1"/>
</dbReference>
<evidence type="ECO:0000256" key="8">
    <source>
        <dbReference type="SAM" id="MobiDB-lite"/>
    </source>
</evidence>
<accession>A0ABP5HDZ4</accession>
<protein>
    <submittedName>
        <fullName evidence="10">Iron ABC transporter permease</fullName>
    </submittedName>
</protein>
<feature type="transmembrane region" description="Helical" evidence="9">
    <location>
        <begin position="229"/>
        <end position="250"/>
    </location>
</feature>
<feature type="compositionally biased region" description="Basic and acidic residues" evidence="8">
    <location>
        <begin position="1"/>
        <end position="11"/>
    </location>
</feature>
<keyword evidence="4" id="KW-1003">Cell membrane</keyword>
<feature type="transmembrane region" description="Helical" evidence="9">
    <location>
        <begin position="178"/>
        <end position="198"/>
    </location>
</feature>
<feature type="region of interest" description="Disordered" evidence="8">
    <location>
        <begin position="1"/>
        <end position="31"/>
    </location>
</feature>
<dbReference type="Proteomes" id="UP001500016">
    <property type="component" value="Unassembled WGS sequence"/>
</dbReference>
<dbReference type="InterPro" id="IPR037294">
    <property type="entry name" value="ABC_BtuC-like"/>
</dbReference>
<feature type="transmembrane region" description="Helical" evidence="9">
    <location>
        <begin position="338"/>
        <end position="355"/>
    </location>
</feature>
<reference evidence="11" key="1">
    <citation type="journal article" date="2019" name="Int. J. Syst. Evol. Microbiol.">
        <title>The Global Catalogue of Microorganisms (GCM) 10K type strain sequencing project: providing services to taxonomists for standard genome sequencing and annotation.</title>
        <authorList>
            <consortium name="The Broad Institute Genomics Platform"/>
            <consortium name="The Broad Institute Genome Sequencing Center for Infectious Disease"/>
            <person name="Wu L."/>
            <person name="Ma J."/>
        </authorList>
    </citation>
    <scope>NUCLEOTIDE SEQUENCE [LARGE SCALE GENOMIC DNA]</scope>
    <source>
        <strain evidence="11">JCM 15478</strain>
    </source>
</reference>
<feature type="transmembrane region" description="Helical" evidence="9">
    <location>
        <begin position="88"/>
        <end position="108"/>
    </location>
</feature>
<feature type="transmembrane region" description="Helical" evidence="9">
    <location>
        <begin position="147"/>
        <end position="166"/>
    </location>
</feature>
<comment type="subcellular location">
    <subcellularLocation>
        <location evidence="1">Cell membrane</location>
        <topology evidence="1">Multi-pass membrane protein</topology>
    </subcellularLocation>
</comment>
<evidence type="ECO:0000256" key="7">
    <source>
        <dbReference type="ARBA" id="ARBA00023136"/>
    </source>
</evidence>